<dbReference type="Proteomes" id="UP000488299">
    <property type="component" value="Unassembled WGS sequence"/>
</dbReference>
<sequence length="332" mass="36755">MLEALSISKSFTADVRAVRRVSLQLQPGQIMGLVGASGSGKSTLLNLLAGLTDTDTGEVRLHGERLKGPSEVLVAGHPDIRLVHQEYQLMPNVSVRENIAYTIRYYEKAYQNYRVDQLLRICRLEAVQDRTPKQISGGEKQRVAIARAVAEKPPVLLFDEPFAHLDLPNRTIVRAMLLELVRHDPEHQTACLFVTHDATDALSIADTLGVMHQGQIIQMGTPRELYTAPRTAYVARMTGPANLIKAKYLPQLGLGTDPNPERYACIRPERIRVGLPDGVEGVVKAVYYKGGFSEIEVAMSRYVRLLANTAEPISEGDRVRLTLDPAAVVWVD</sequence>
<evidence type="ECO:0000256" key="3">
    <source>
        <dbReference type="ARBA" id="ARBA00022840"/>
    </source>
</evidence>
<feature type="domain" description="ABC transporter" evidence="4">
    <location>
        <begin position="2"/>
        <end position="238"/>
    </location>
</feature>
<keyword evidence="2" id="KW-0547">Nucleotide-binding</keyword>
<dbReference type="InterPro" id="IPR017871">
    <property type="entry name" value="ABC_transporter-like_CS"/>
</dbReference>
<dbReference type="InterPro" id="IPR003439">
    <property type="entry name" value="ABC_transporter-like_ATP-bd"/>
</dbReference>
<keyword evidence="1" id="KW-0813">Transport</keyword>
<evidence type="ECO:0000259" key="4">
    <source>
        <dbReference type="PROSITE" id="PS50893"/>
    </source>
</evidence>
<proteinExistence type="predicted"/>
<dbReference type="GO" id="GO:0005524">
    <property type="term" value="F:ATP binding"/>
    <property type="evidence" value="ECO:0007669"/>
    <property type="project" value="UniProtKB-KW"/>
</dbReference>
<protein>
    <submittedName>
        <fullName evidence="5">ATP-binding cassette domain-containing protein</fullName>
    </submittedName>
</protein>
<reference evidence="5 6" key="1">
    <citation type="submission" date="2019-10" db="EMBL/GenBank/DDBJ databases">
        <title>Rudanella paleaurantiibacter sp. nov., isolated from sludge.</title>
        <authorList>
            <person name="Xu S.Q."/>
        </authorList>
    </citation>
    <scope>NUCLEOTIDE SEQUENCE [LARGE SCALE GENOMIC DNA]</scope>
    <source>
        <strain evidence="5 6">HX-22-17</strain>
    </source>
</reference>
<accession>A0A7J5TUE2</accession>
<keyword evidence="6" id="KW-1185">Reference proteome</keyword>
<dbReference type="PROSITE" id="PS50893">
    <property type="entry name" value="ABC_TRANSPORTER_2"/>
    <property type="match status" value="1"/>
</dbReference>
<dbReference type="AlphaFoldDB" id="A0A7J5TUE2"/>
<dbReference type="InterPro" id="IPR013611">
    <property type="entry name" value="Transp-assoc_OB_typ2"/>
</dbReference>
<dbReference type="RefSeq" id="WP_152126248.1">
    <property type="nucleotide sequence ID" value="NZ_WELI01000010.1"/>
</dbReference>
<dbReference type="InterPro" id="IPR027417">
    <property type="entry name" value="P-loop_NTPase"/>
</dbReference>
<dbReference type="PROSITE" id="PS00211">
    <property type="entry name" value="ABC_TRANSPORTER_1"/>
    <property type="match status" value="1"/>
</dbReference>
<dbReference type="GO" id="GO:0043190">
    <property type="term" value="C:ATP-binding cassette (ABC) transporter complex"/>
    <property type="evidence" value="ECO:0007669"/>
    <property type="project" value="InterPro"/>
</dbReference>
<keyword evidence="3 5" id="KW-0067">ATP-binding</keyword>
<evidence type="ECO:0000256" key="1">
    <source>
        <dbReference type="ARBA" id="ARBA00022448"/>
    </source>
</evidence>
<dbReference type="InterPro" id="IPR003593">
    <property type="entry name" value="AAA+_ATPase"/>
</dbReference>
<dbReference type="GO" id="GO:0016887">
    <property type="term" value="F:ATP hydrolysis activity"/>
    <property type="evidence" value="ECO:0007669"/>
    <property type="project" value="InterPro"/>
</dbReference>
<dbReference type="PANTHER" id="PTHR42781:SF4">
    <property type="entry name" value="SPERMIDINE_PUTRESCINE IMPORT ATP-BINDING PROTEIN POTA"/>
    <property type="match status" value="1"/>
</dbReference>
<dbReference type="Pfam" id="PF00005">
    <property type="entry name" value="ABC_tran"/>
    <property type="match status" value="1"/>
</dbReference>
<dbReference type="Pfam" id="PF08402">
    <property type="entry name" value="TOBE_2"/>
    <property type="match status" value="1"/>
</dbReference>
<evidence type="ECO:0000313" key="5">
    <source>
        <dbReference type="EMBL" id="KAB7727616.1"/>
    </source>
</evidence>
<organism evidence="5 6">
    <name type="scientific">Rudanella paleaurantiibacter</name>
    <dbReference type="NCBI Taxonomy" id="2614655"/>
    <lineage>
        <taxon>Bacteria</taxon>
        <taxon>Pseudomonadati</taxon>
        <taxon>Bacteroidota</taxon>
        <taxon>Cytophagia</taxon>
        <taxon>Cytophagales</taxon>
        <taxon>Cytophagaceae</taxon>
        <taxon>Rudanella</taxon>
    </lineage>
</organism>
<gene>
    <name evidence="5" type="ORF">F5984_21360</name>
</gene>
<evidence type="ECO:0000313" key="6">
    <source>
        <dbReference type="Proteomes" id="UP000488299"/>
    </source>
</evidence>
<dbReference type="Gene3D" id="3.40.50.300">
    <property type="entry name" value="P-loop containing nucleotide triphosphate hydrolases"/>
    <property type="match status" value="1"/>
</dbReference>
<name>A0A7J5TUE2_9BACT</name>
<evidence type="ECO:0000256" key="2">
    <source>
        <dbReference type="ARBA" id="ARBA00022741"/>
    </source>
</evidence>
<dbReference type="InterPro" id="IPR050093">
    <property type="entry name" value="ABC_SmlMolc_Importer"/>
</dbReference>
<dbReference type="SUPFAM" id="SSF50331">
    <property type="entry name" value="MOP-like"/>
    <property type="match status" value="1"/>
</dbReference>
<dbReference type="GO" id="GO:0022857">
    <property type="term" value="F:transmembrane transporter activity"/>
    <property type="evidence" value="ECO:0007669"/>
    <property type="project" value="InterPro"/>
</dbReference>
<comment type="caution">
    <text evidence="5">The sequence shown here is derived from an EMBL/GenBank/DDBJ whole genome shotgun (WGS) entry which is preliminary data.</text>
</comment>
<dbReference type="EMBL" id="WELI01000010">
    <property type="protein sequence ID" value="KAB7727616.1"/>
    <property type="molecule type" value="Genomic_DNA"/>
</dbReference>
<dbReference type="InterPro" id="IPR008995">
    <property type="entry name" value="Mo/tungstate-bd_C_term_dom"/>
</dbReference>
<dbReference type="SUPFAM" id="SSF52540">
    <property type="entry name" value="P-loop containing nucleoside triphosphate hydrolases"/>
    <property type="match status" value="1"/>
</dbReference>
<dbReference type="PANTHER" id="PTHR42781">
    <property type="entry name" value="SPERMIDINE/PUTRESCINE IMPORT ATP-BINDING PROTEIN POTA"/>
    <property type="match status" value="1"/>
</dbReference>
<dbReference type="SMART" id="SM00382">
    <property type="entry name" value="AAA"/>
    <property type="match status" value="1"/>
</dbReference>